<evidence type="ECO:0008006" key="4">
    <source>
        <dbReference type="Google" id="ProtNLM"/>
    </source>
</evidence>
<evidence type="ECO:0000256" key="1">
    <source>
        <dbReference type="SAM" id="SignalP"/>
    </source>
</evidence>
<dbReference type="EMBL" id="JAJEPS010000002">
    <property type="protein sequence ID" value="MCC2125230.1"/>
    <property type="molecule type" value="Genomic_DNA"/>
</dbReference>
<sequence length="220" mass="24826">MKRYKRNLALLLTAVTAVLSAGCEIEEVPRAAVEEERQVLEEASSLAYTGDLEDITLTSDLTADGVIAGSIKETGFWNTKYTVTAGGEDWFYLGDPKDNFIYNLEGVNSGTTYAYYDMDDNCLGYAQTRIMETDGLEHDWYIVFLDADGNIRADYLTDERCHYVMDFDGNVLGTCSATGETFSDKYEVKVQMNEGEQMDLMDKVAICRQLAHWYAFDHSY</sequence>
<accession>A0AAE3A7F8</accession>
<gene>
    <name evidence="2" type="ORF">LKD36_03440</name>
</gene>
<keyword evidence="3" id="KW-1185">Reference proteome</keyword>
<protein>
    <recommendedName>
        <fullName evidence="4">Lipoprotein</fullName>
    </recommendedName>
</protein>
<feature type="signal peptide" evidence="1">
    <location>
        <begin position="1"/>
        <end position="21"/>
    </location>
</feature>
<dbReference type="PROSITE" id="PS51257">
    <property type="entry name" value="PROKAR_LIPOPROTEIN"/>
    <property type="match status" value="1"/>
</dbReference>
<name>A0AAE3A7F8_9FIRM</name>
<dbReference type="RefSeq" id="WP_308458692.1">
    <property type="nucleotide sequence ID" value="NZ_JAJEPS010000002.1"/>
</dbReference>
<reference evidence="2 3" key="1">
    <citation type="submission" date="2021-10" db="EMBL/GenBank/DDBJ databases">
        <title>Anaerobic single-cell dispensing facilitates the cultivation of human gut bacteria.</title>
        <authorList>
            <person name="Afrizal A."/>
        </authorList>
    </citation>
    <scope>NUCLEOTIDE SEQUENCE [LARGE SCALE GENOMIC DNA]</scope>
    <source>
        <strain evidence="2 3">CLA-AA-H276</strain>
    </source>
</reference>
<evidence type="ECO:0000313" key="3">
    <source>
        <dbReference type="Proteomes" id="UP001198220"/>
    </source>
</evidence>
<dbReference type="AlphaFoldDB" id="A0AAE3A7F8"/>
<comment type="caution">
    <text evidence="2">The sequence shown here is derived from an EMBL/GenBank/DDBJ whole genome shotgun (WGS) entry which is preliminary data.</text>
</comment>
<keyword evidence="1" id="KW-0732">Signal</keyword>
<organism evidence="2 3">
    <name type="scientific">Hominiventricola filiformis</name>
    <dbReference type="NCBI Taxonomy" id="2885352"/>
    <lineage>
        <taxon>Bacteria</taxon>
        <taxon>Bacillati</taxon>
        <taxon>Bacillota</taxon>
        <taxon>Clostridia</taxon>
        <taxon>Lachnospirales</taxon>
        <taxon>Lachnospiraceae</taxon>
        <taxon>Hominiventricola</taxon>
    </lineage>
</organism>
<evidence type="ECO:0000313" key="2">
    <source>
        <dbReference type="EMBL" id="MCC2125230.1"/>
    </source>
</evidence>
<feature type="chain" id="PRO_5041906106" description="Lipoprotein" evidence="1">
    <location>
        <begin position="22"/>
        <end position="220"/>
    </location>
</feature>
<proteinExistence type="predicted"/>
<dbReference type="Proteomes" id="UP001198220">
    <property type="component" value="Unassembled WGS sequence"/>
</dbReference>